<dbReference type="InterPro" id="IPR001712">
    <property type="entry name" value="T3SS_FHIPEP"/>
</dbReference>
<organism evidence="8 9">
    <name type="scientific">Acidimangrovimonas pyrenivorans</name>
    <dbReference type="NCBI Taxonomy" id="2030798"/>
    <lineage>
        <taxon>Bacteria</taxon>
        <taxon>Pseudomonadati</taxon>
        <taxon>Pseudomonadota</taxon>
        <taxon>Alphaproteobacteria</taxon>
        <taxon>Rhodobacterales</taxon>
        <taxon>Paracoccaceae</taxon>
        <taxon>Acidimangrovimonas</taxon>
    </lineage>
</organism>
<evidence type="ECO:0000256" key="7">
    <source>
        <dbReference type="RuleBase" id="RU364093"/>
    </source>
</evidence>
<evidence type="ECO:0000313" key="8">
    <source>
        <dbReference type="EMBL" id="MFC2970534.1"/>
    </source>
</evidence>
<dbReference type="EMBL" id="JBHRSK010000026">
    <property type="protein sequence ID" value="MFC2970534.1"/>
    <property type="molecule type" value="Genomic_DNA"/>
</dbReference>
<dbReference type="Gene3D" id="1.10.8.540">
    <property type="entry name" value="FHIPEP family, domain 3"/>
    <property type="match status" value="1"/>
</dbReference>
<gene>
    <name evidence="7 8" type="primary">flhA</name>
    <name evidence="8" type="ORF">ACFOES_20750</name>
</gene>
<dbReference type="PROSITE" id="PS00994">
    <property type="entry name" value="FHIPEP"/>
    <property type="match status" value="1"/>
</dbReference>
<comment type="subcellular location">
    <subcellularLocation>
        <location evidence="1 7">Cell membrane</location>
        <topology evidence="1 7">Multi-pass membrane protein</topology>
    </subcellularLocation>
</comment>
<evidence type="ECO:0000256" key="2">
    <source>
        <dbReference type="ARBA" id="ARBA00008835"/>
    </source>
</evidence>
<protein>
    <recommendedName>
        <fullName evidence="7">Flagellar biosynthesis protein FlhA</fullName>
    </recommendedName>
</protein>
<sequence>MSNQQVNIGSNLAGNLAGLGLRNRDVGFAVGVVLVLAMLFVPLPPVILDFGLAISLSLSVLILMVALWIPKPLEFNSFPTLLLMVTMLRLSLNISSTRLILSRGHTGPDAAGGVIEGFSRFIVSGDFIIGVVIFAILVVINFVVITKGSTRIAEVSARFSLDAMPGKQMAIDADLGAGMIDEAEARRRRKELEDESGFFGAMDGASKFVRGDAIAGIIITLINVVGGILIGVVQHGLTLSQAVDNYTTLTIGDGLVTQIPALVVSLAAGLIVTKGGTEGAANEAVLGQLSNFPKALYMAAALLFGIGLLPGFPFLVFTALAGLMSGLGYAMQRQAAERELAQAREEAAKRAGEPAAGEETTQDLLKLDDVRLELGAGLVPLISSMDAALPGKVKSLRNLFVKDYGFVLPAVRIKDNAALPTNAYAIVVQGVEAARGEVRPTGMMVIDPAGDSVKLPGERTKEPTFGLSAVWIDPGRAAEAERHGHTVVDPESVITTHMTEVIKEHLPELLTYGATQELIRNLDREYQKLVSEISAPAPAILLQQVLQNLLSERVSIRNLPLIVEAVAEASAATKDAGQLTDHVRAKLSNQICKALTDSAGFVPVLVMSANWENEFSEALRINNGERTFLMSPQRVQEFVLDARKEIQQHAARDEWPALMVSPELRGYVRSMLERVSPMTQVISHNEIHRKAALRTVGTIGA</sequence>
<dbReference type="PANTHER" id="PTHR30161">
    <property type="entry name" value="FLAGELLAR EXPORT PROTEIN, MEMBRANE FLHA SUBUNIT-RELATED"/>
    <property type="match status" value="1"/>
</dbReference>
<dbReference type="InterPro" id="IPR042194">
    <property type="entry name" value="FHIPEP_1"/>
</dbReference>
<dbReference type="InterPro" id="IPR025505">
    <property type="entry name" value="FHIPEP_CS"/>
</dbReference>
<evidence type="ECO:0000256" key="5">
    <source>
        <dbReference type="ARBA" id="ARBA00022989"/>
    </source>
</evidence>
<comment type="function">
    <text evidence="7">Required for formation of the rod structure of the flagellar apparatus. Together with FliI and FliH, may constitute the export apparatus of flagellin.</text>
</comment>
<dbReference type="Pfam" id="PF00771">
    <property type="entry name" value="FHIPEP"/>
    <property type="match status" value="1"/>
</dbReference>
<keyword evidence="7" id="KW-0813">Transport</keyword>
<keyword evidence="8" id="KW-0966">Cell projection</keyword>
<evidence type="ECO:0000256" key="4">
    <source>
        <dbReference type="ARBA" id="ARBA00022692"/>
    </source>
</evidence>
<keyword evidence="8" id="KW-0969">Cilium</keyword>
<feature type="transmembrane region" description="Helical" evidence="7">
    <location>
        <begin position="50"/>
        <end position="69"/>
    </location>
</feature>
<keyword evidence="7" id="KW-1006">Bacterial flagellum protein export</keyword>
<comment type="caution">
    <text evidence="7">Lacks conserved residue(s) required for the propagation of feature annotation.</text>
</comment>
<evidence type="ECO:0000256" key="1">
    <source>
        <dbReference type="ARBA" id="ARBA00004651"/>
    </source>
</evidence>
<keyword evidence="8" id="KW-0282">Flagellum</keyword>
<feature type="transmembrane region" description="Helical" evidence="7">
    <location>
        <begin position="26"/>
        <end position="44"/>
    </location>
</feature>
<dbReference type="Gene3D" id="3.40.30.60">
    <property type="entry name" value="FHIPEP family, domain 1"/>
    <property type="match status" value="1"/>
</dbReference>
<keyword evidence="6 7" id="KW-0472">Membrane</keyword>
<feature type="transmembrane region" description="Helical" evidence="7">
    <location>
        <begin position="121"/>
        <end position="144"/>
    </location>
</feature>
<dbReference type="InterPro" id="IPR042193">
    <property type="entry name" value="FHIPEP_3"/>
</dbReference>
<name>A0ABV7AMA7_9RHOB</name>
<reference evidence="9" key="1">
    <citation type="journal article" date="2019" name="Int. J. Syst. Evol. Microbiol.">
        <title>The Global Catalogue of Microorganisms (GCM) 10K type strain sequencing project: providing services to taxonomists for standard genome sequencing and annotation.</title>
        <authorList>
            <consortium name="The Broad Institute Genomics Platform"/>
            <consortium name="The Broad Institute Genome Sequencing Center for Infectious Disease"/>
            <person name="Wu L."/>
            <person name="Ma J."/>
        </authorList>
    </citation>
    <scope>NUCLEOTIDE SEQUENCE [LARGE SCALE GENOMIC DNA]</scope>
    <source>
        <strain evidence="9">KCTC 62192</strain>
    </source>
</reference>
<dbReference type="InterPro" id="IPR042196">
    <property type="entry name" value="FHIPEP_4"/>
</dbReference>
<dbReference type="RefSeq" id="WP_377835587.1">
    <property type="nucleotide sequence ID" value="NZ_JBHRSK010000026.1"/>
</dbReference>
<keyword evidence="9" id="KW-1185">Reference proteome</keyword>
<keyword evidence="3 7" id="KW-1003">Cell membrane</keyword>
<dbReference type="InterPro" id="IPR006301">
    <property type="entry name" value="FlhA"/>
</dbReference>
<dbReference type="Gene3D" id="3.40.50.12790">
    <property type="entry name" value="FHIPEP family, domain 4"/>
    <property type="match status" value="1"/>
</dbReference>
<feature type="transmembrane region" description="Helical" evidence="7">
    <location>
        <begin position="295"/>
        <end position="323"/>
    </location>
</feature>
<keyword evidence="4 7" id="KW-0812">Transmembrane</keyword>
<dbReference type="PIRSF" id="PIRSF005419">
    <property type="entry name" value="FlhA"/>
    <property type="match status" value="1"/>
</dbReference>
<dbReference type="NCBIfam" id="TIGR01398">
    <property type="entry name" value="FlhA"/>
    <property type="match status" value="1"/>
</dbReference>
<keyword evidence="7" id="KW-0653">Protein transport</keyword>
<keyword evidence="7" id="KW-1005">Bacterial flagellum biogenesis</keyword>
<comment type="caution">
    <text evidence="8">The sequence shown here is derived from an EMBL/GenBank/DDBJ whole genome shotgun (WGS) entry which is preliminary data.</text>
</comment>
<evidence type="ECO:0000256" key="6">
    <source>
        <dbReference type="ARBA" id="ARBA00023136"/>
    </source>
</evidence>
<proteinExistence type="inferred from homology"/>
<keyword evidence="5 7" id="KW-1133">Transmembrane helix</keyword>
<dbReference type="PRINTS" id="PR00949">
    <property type="entry name" value="TYPE3IMAPROT"/>
</dbReference>
<evidence type="ECO:0000313" key="9">
    <source>
        <dbReference type="Proteomes" id="UP001595443"/>
    </source>
</evidence>
<dbReference type="Proteomes" id="UP001595443">
    <property type="component" value="Unassembled WGS sequence"/>
</dbReference>
<feature type="transmembrane region" description="Helical" evidence="7">
    <location>
        <begin position="213"/>
        <end position="233"/>
    </location>
</feature>
<comment type="similarity">
    <text evidence="2 7">Belongs to the FHIPEP (flagella/HR/invasion proteins export pore) family.</text>
</comment>
<accession>A0ABV7AMA7</accession>
<evidence type="ECO:0000256" key="3">
    <source>
        <dbReference type="ARBA" id="ARBA00022475"/>
    </source>
</evidence>
<dbReference type="PANTHER" id="PTHR30161:SF1">
    <property type="entry name" value="FLAGELLAR BIOSYNTHESIS PROTEIN FLHA-RELATED"/>
    <property type="match status" value="1"/>
</dbReference>